<dbReference type="EC" id="3.2.1.52" evidence="3"/>
<evidence type="ECO:0000259" key="10">
    <source>
        <dbReference type="Pfam" id="PF14845"/>
    </source>
</evidence>
<keyword evidence="13" id="KW-1185">Reference proteome</keyword>
<evidence type="ECO:0000259" key="9">
    <source>
        <dbReference type="Pfam" id="PF00728"/>
    </source>
</evidence>
<comment type="catalytic activity">
    <reaction evidence="1">
        <text>Hydrolysis of terminal non-reducing N-acetyl-D-hexosamine residues in N-acetyl-beta-D-hexosaminides.</text>
        <dbReference type="EC" id="3.2.1.52"/>
    </reaction>
</comment>
<sequence>MEKLMAQKRYCRAPNCDATSVCEHLFQSPRDPASESLVVEPVTVEIEGDNNPGSTSQASDVGYVKSPNLLRLENVDGNCYSYNLDLEGMGSSNDISGVQHLSNDILTRVDVLGSPLTGASSSVWSEVAEEVPDSKAVHSRPLSTSTPLRTASKKLVFGSALSTSGATSDITSSLAGMNELSAPLLQGSTGTPGSSKSNSILRLIGETRYSSLTPRKQKLVQEDMIINGQKATMIAKWEDILGAYEENCLNLTRSMHKITKDHLDPKHQKSMKVNLAAQIFSRTVTATIETCVRHVGIEGDETQLSLLSLTPSSVNPIPRSLNLVSTHCSVCCGCGHVDIAVGNSETHAMKRLILSLWLVGLTSSVQLQDLDTPKDNYSDQPWTWECLDDKCTKQLNLGGKNPTSFDVCRLTCAPGVLWPKPTGTVVISKTLVPININTIFVKSKFPDGESSANSAVRGLVKKAGKRFVDNTSAKVKGTVRVLGKTPTITLNIRDESVTVFQQHADESYQLDVSPNSGEVNVNIAAETFLGARHGMETLSQLIVFDSVSGGLVMPSEVRIVDKPKYTHRGILLDTARNFVSLDVIKKTIEGMAMNKLNTFHWHITDSHSFPFESKSYPQLTNLGAYSPSKVYTEDDIANLVEFSSVRGVRVLPEFDAPAHVGEGWQWADDATVCVNKQPWRNYCVEPPCGQLNPTSEKMYSILEGIYKDMEKLFDSDIFHMGGDEVNINCWNTTDIVVENMKKKGLGRSDDDFHKLWADFQDRAARIHEKVAGKAKKNRTVDELID</sequence>
<keyword evidence="5" id="KW-0378">Hydrolase</keyword>
<dbReference type="FunFam" id="3.20.20.80:FF:000063">
    <property type="entry name" value="Beta-hexosaminidase"/>
    <property type="match status" value="1"/>
</dbReference>
<dbReference type="Pfam" id="PF14845">
    <property type="entry name" value="Glycohydro_20b2"/>
    <property type="match status" value="1"/>
</dbReference>
<dbReference type="InterPro" id="IPR029019">
    <property type="entry name" value="HEX_eukaryotic_N"/>
</dbReference>
<dbReference type="SUPFAM" id="SSF51445">
    <property type="entry name" value="(Trans)glycosidases"/>
    <property type="match status" value="1"/>
</dbReference>
<feature type="domain" description="Glycoside hydrolase family 20 catalytic" evidence="9">
    <location>
        <begin position="565"/>
        <end position="767"/>
    </location>
</feature>
<feature type="domain" description="Transposable element P transposase-like GTP-binding insertion" evidence="11">
    <location>
        <begin position="231"/>
        <end position="292"/>
    </location>
</feature>
<dbReference type="Gene3D" id="3.20.20.80">
    <property type="entry name" value="Glycosidases"/>
    <property type="match status" value="1"/>
</dbReference>
<evidence type="ECO:0000256" key="6">
    <source>
        <dbReference type="ARBA" id="ARBA00023180"/>
    </source>
</evidence>
<dbReference type="OrthoDB" id="428480at2759"/>
<dbReference type="InterPro" id="IPR017853">
    <property type="entry name" value="GH"/>
</dbReference>
<feature type="domain" description="Beta-hexosaminidase eukaryotic type N-terminal" evidence="10">
    <location>
        <begin position="417"/>
        <end position="541"/>
    </location>
</feature>
<dbReference type="InterPro" id="IPR029018">
    <property type="entry name" value="Hex-like_dom2"/>
</dbReference>
<evidence type="ECO:0000256" key="2">
    <source>
        <dbReference type="ARBA" id="ARBA00006285"/>
    </source>
</evidence>
<evidence type="ECO:0000313" key="13">
    <source>
        <dbReference type="Proteomes" id="UP000466442"/>
    </source>
</evidence>
<accession>A0A8S9Y799</accession>
<protein>
    <recommendedName>
        <fullName evidence="3">beta-N-acetylhexosaminidase</fullName>
        <ecNumber evidence="3">3.2.1.52</ecNumber>
    </recommendedName>
</protein>
<dbReference type="Proteomes" id="UP000466442">
    <property type="component" value="Linkage Group LG1"/>
</dbReference>
<dbReference type="InterPro" id="IPR015883">
    <property type="entry name" value="Glyco_hydro_20_cat"/>
</dbReference>
<dbReference type="GO" id="GO:0005886">
    <property type="term" value="C:plasma membrane"/>
    <property type="evidence" value="ECO:0007669"/>
    <property type="project" value="TreeGrafter"/>
</dbReference>
<dbReference type="SUPFAM" id="SSF55545">
    <property type="entry name" value="beta-N-acetylhexosaminidase-like domain"/>
    <property type="match status" value="1"/>
</dbReference>
<dbReference type="PRINTS" id="PR00738">
    <property type="entry name" value="GLHYDRLASE20"/>
</dbReference>
<proteinExistence type="inferred from homology"/>
<evidence type="ECO:0000256" key="7">
    <source>
        <dbReference type="ARBA" id="ARBA00023295"/>
    </source>
</evidence>
<evidence type="ECO:0000256" key="4">
    <source>
        <dbReference type="ARBA" id="ARBA00022729"/>
    </source>
</evidence>
<comment type="similarity">
    <text evidence="2">Belongs to the glycosyl hydrolase 20 family.</text>
</comment>
<dbReference type="PANTHER" id="PTHR22600:SF26">
    <property type="entry name" value="BETA-N-ACETYLHEXOSAMINIDASE"/>
    <property type="match status" value="1"/>
</dbReference>
<gene>
    <name evidence="12" type="ORF">GE061_001082</name>
</gene>
<dbReference type="AlphaFoldDB" id="A0A8S9Y799"/>
<evidence type="ECO:0000259" key="11">
    <source>
        <dbReference type="Pfam" id="PF21788"/>
    </source>
</evidence>
<dbReference type="GO" id="GO:0016231">
    <property type="term" value="F:beta-N-acetylglucosaminidase activity"/>
    <property type="evidence" value="ECO:0007669"/>
    <property type="project" value="TreeGrafter"/>
</dbReference>
<dbReference type="Pfam" id="PF00728">
    <property type="entry name" value="Glyco_hydro_20"/>
    <property type="match status" value="1"/>
</dbReference>
<evidence type="ECO:0000256" key="5">
    <source>
        <dbReference type="ARBA" id="ARBA00022801"/>
    </source>
</evidence>
<dbReference type="InterPro" id="IPR025705">
    <property type="entry name" value="Beta_hexosaminidase_sua/sub"/>
</dbReference>
<comment type="caution">
    <text evidence="12">The sequence shown here is derived from an EMBL/GenBank/DDBJ whole genome shotgun (WGS) entry which is preliminary data.</text>
</comment>
<name>A0A8S9Y799_APOLU</name>
<dbReference type="EMBL" id="WIXP02000001">
    <property type="protein sequence ID" value="KAF6216734.1"/>
    <property type="molecule type" value="Genomic_DNA"/>
</dbReference>
<keyword evidence="7" id="KW-0326">Glycosidase</keyword>
<dbReference type="Gene3D" id="3.30.379.10">
    <property type="entry name" value="Chitobiase/beta-hexosaminidase domain 2-like"/>
    <property type="match status" value="1"/>
</dbReference>
<dbReference type="GO" id="GO:0005975">
    <property type="term" value="P:carbohydrate metabolic process"/>
    <property type="evidence" value="ECO:0007669"/>
    <property type="project" value="InterPro"/>
</dbReference>
<dbReference type="InterPro" id="IPR048366">
    <property type="entry name" value="TNP-like_GBD"/>
</dbReference>
<organism evidence="12 13">
    <name type="scientific">Apolygus lucorum</name>
    <name type="common">Small green plant bug</name>
    <name type="synonym">Lygocoris lucorum</name>
    <dbReference type="NCBI Taxonomy" id="248454"/>
    <lineage>
        <taxon>Eukaryota</taxon>
        <taxon>Metazoa</taxon>
        <taxon>Ecdysozoa</taxon>
        <taxon>Arthropoda</taxon>
        <taxon>Hexapoda</taxon>
        <taxon>Insecta</taxon>
        <taxon>Pterygota</taxon>
        <taxon>Neoptera</taxon>
        <taxon>Paraneoptera</taxon>
        <taxon>Hemiptera</taxon>
        <taxon>Heteroptera</taxon>
        <taxon>Panheteroptera</taxon>
        <taxon>Cimicomorpha</taxon>
        <taxon>Miridae</taxon>
        <taxon>Mirini</taxon>
        <taxon>Apolygus</taxon>
    </lineage>
</organism>
<dbReference type="GO" id="GO:0030203">
    <property type="term" value="P:glycosaminoglycan metabolic process"/>
    <property type="evidence" value="ECO:0007669"/>
    <property type="project" value="TreeGrafter"/>
</dbReference>
<dbReference type="PANTHER" id="PTHR22600">
    <property type="entry name" value="BETA-HEXOSAMINIDASE"/>
    <property type="match status" value="1"/>
</dbReference>
<evidence type="ECO:0000256" key="1">
    <source>
        <dbReference type="ARBA" id="ARBA00001231"/>
    </source>
</evidence>
<feature type="active site" description="Proton donor" evidence="8">
    <location>
        <position position="724"/>
    </location>
</feature>
<dbReference type="Pfam" id="PF21788">
    <property type="entry name" value="TNP-like_GBD"/>
    <property type="match status" value="1"/>
</dbReference>
<keyword evidence="6" id="KW-0325">Glycoprotein</keyword>
<evidence type="ECO:0000256" key="8">
    <source>
        <dbReference type="PIRSR" id="PIRSR625705-1"/>
    </source>
</evidence>
<evidence type="ECO:0000256" key="3">
    <source>
        <dbReference type="ARBA" id="ARBA00012663"/>
    </source>
</evidence>
<evidence type="ECO:0000313" key="12">
    <source>
        <dbReference type="EMBL" id="KAF6216734.1"/>
    </source>
</evidence>
<keyword evidence="4" id="KW-0732">Signal</keyword>
<reference evidence="12" key="1">
    <citation type="journal article" date="2021" name="Mol. Ecol. Resour.">
        <title>Apolygus lucorum genome provides insights into omnivorousness and mesophyll feeding.</title>
        <authorList>
            <person name="Liu Y."/>
            <person name="Liu H."/>
            <person name="Wang H."/>
            <person name="Huang T."/>
            <person name="Liu B."/>
            <person name="Yang B."/>
            <person name="Yin L."/>
            <person name="Li B."/>
            <person name="Zhang Y."/>
            <person name="Zhang S."/>
            <person name="Jiang F."/>
            <person name="Zhang X."/>
            <person name="Ren Y."/>
            <person name="Wang B."/>
            <person name="Wang S."/>
            <person name="Lu Y."/>
            <person name="Wu K."/>
            <person name="Fan W."/>
            <person name="Wang G."/>
        </authorList>
    </citation>
    <scope>NUCLEOTIDE SEQUENCE</scope>
    <source>
        <strain evidence="12">12Hb</strain>
    </source>
</reference>